<proteinExistence type="predicted"/>
<dbReference type="EMBL" id="MN739014">
    <property type="protein sequence ID" value="QHT35188.1"/>
    <property type="molecule type" value="Genomic_DNA"/>
</dbReference>
<sequence length="130" mass="15200">MYNHTIAVKYDDNLGYRDCVRRVFNMDISGIEIQDDIDDVTKDEMIYDDRNVSAGLDYLYIKTKDIKAFRDLYLVGASRMFSENLEIGMAVVFSYDYFELFHLCLVDFFNAGETITADNENYVKLHKKIS</sequence>
<reference evidence="1" key="1">
    <citation type="journal article" date="2020" name="Nature">
        <title>Giant virus diversity and host interactions through global metagenomics.</title>
        <authorList>
            <person name="Schulz F."/>
            <person name="Roux S."/>
            <person name="Paez-Espino D."/>
            <person name="Jungbluth S."/>
            <person name="Walsh D.A."/>
            <person name="Denef V.J."/>
            <person name="McMahon K.D."/>
            <person name="Konstantinidis K.T."/>
            <person name="Eloe-Fadrosh E.A."/>
            <person name="Kyrpides N.C."/>
            <person name="Woyke T."/>
        </authorList>
    </citation>
    <scope>NUCLEOTIDE SEQUENCE</scope>
    <source>
        <strain evidence="1">GVMAG-M-3300009180-1</strain>
    </source>
</reference>
<protein>
    <submittedName>
        <fullName evidence="1">Uncharacterized protein</fullName>
    </submittedName>
</protein>
<evidence type="ECO:0000313" key="1">
    <source>
        <dbReference type="EMBL" id="QHT35188.1"/>
    </source>
</evidence>
<organism evidence="1">
    <name type="scientific">viral metagenome</name>
    <dbReference type="NCBI Taxonomy" id="1070528"/>
    <lineage>
        <taxon>unclassified sequences</taxon>
        <taxon>metagenomes</taxon>
        <taxon>organismal metagenomes</taxon>
    </lineage>
</organism>
<accession>A0A6C0F1C1</accession>
<name>A0A6C0F1C1_9ZZZZ</name>
<dbReference type="AlphaFoldDB" id="A0A6C0F1C1"/>